<accession>A0A401V2J7</accession>
<gene>
    <name evidence="2" type="ORF">CTKZ_27090</name>
</gene>
<evidence type="ECO:0000256" key="1">
    <source>
        <dbReference type="SAM" id="MobiDB-lite"/>
    </source>
</evidence>
<evidence type="ECO:0000313" key="3">
    <source>
        <dbReference type="Proteomes" id="UP000288246"/>
    </source>
</evidence>
<dbReference type="Proteomes" id="UP000288246">
    <property type="component" value="Unassembled WGS sequence"/>
</dbReference>
<evidence type="ECO:0000313" key="2">
    <source>
        <dbReference type="EMBL" id="GCD21147.1"/>
    </source>
</evidence>
<name>A0A401V2J7_9CELL</name>
<dbReference type="InterPro" id="IPR017853">
    <property type="entry name" value="GH"/>
</dbReference>
<dbReference type="AlphaFoldDB" id="A0A401V2J7"/>
<keyword evidence="3" id="KW-1185">Reference proteome</keyword>
<evidence type="ECO:0008006" key="4">
    <source>
        <dbReference type="Google" id="ProtNLM"/>
    </source>
</evidence>
<protein>
    <recommendedName>
        <fullName evidence="4">Glycosyl hydrolase family 13 catalytic domain-containing protein</fullName>
    </recommendedName>
</protein>
<organism evidence="2 3">
    <name type="scientific">Cellulomonas algicola</name>
    <dbReference type="NCBI Taxonomy" id="2071633"/>
    <lineage>
        <taxon>Bacteria</taxon>
        <taxon>Bacillati</taxon>
        <taxon>Actinomycetota</taxon>
        <taxon>Actinomycetes</taxon>
        <taxon>Micrococcales</taxon>
        <taxon>Cellulomonadaceae</taxon>
        <taxon>Cellulomonas</taxon>
    </lineage>
</organism>
<feature type="region of interest" description="Disordered" evidence="1">
    <location>
        <begin position="41"/>
        <end position="60"/>
    </location>
</feature>
<sequence length="60" mass="6401">MSHRLEYRLGTREEFADMVASCHDAGVDVWADAVLDHMTGQGEPGTGWAGTPCTHDSAGP</sequence>
<proteinExistence type="predicted"/>
<dbReference type="EMBL" id="BHYL01000238">
    <property type="protein sequence ID" value="GCD21147.1"/>
    <property type="molecule type" value="Genomic_DNA"/>
</dbReference>
<comment type="caution">
    <text evidence="2">The sequence shown here is derived from an EMBL/GenBank/DDBJ whole genome shotgun (WGS) entry which is preliminary data.</text>
</comment>
<dbReference type="RefSeq" id="WP_124343656.1">
    <property type="nucleotide sequence ID" value="NZ_BHYL01000238.1"/>
</dbReference>
<dbReference type="OrthoDB" id="9805159at2"/>
<dbReference type="SUPFAM" id="SSF51445">
    <property type="entry name" value="(Trans)glycosidases"/>
    <property type="match status" value="1"/>
</dbReference>
<dbReference type="Gene3D" id="3.20.20.80">
    <property type="entry name" value="Glycosidases"/>
    <property type="match status" value="1"/>
</dbReference>
<reference evidence="2 3" key="1">
    <citation type="submission" date="2018-11" db="EMBL/GenBank/DDBJ databases">
        <title>Draft genome sequence of Cellulomonas takizawaensis strain TKZ-21.</title>
        <authorList>
            <person name="Yamamura H."/>
            <person name="Hayashi T."/>
            <person name="Hamada M."/>
            <person name="Serisawa Y."/>
            <person name="Matsuyama K."/>
            <person name="Nakagawa Y."/>
            <person name="Otoguro M."/>
            <person name="Yanagida F."/>
            <person name="Hayakawa M."/>
        </authorList>
    </citation>
    <scope>NUCLEOTIDE SEQUENCE [LARGE SCALE GENOMIC DNA]</scope>
    <source>
        <strain evidence="2 3">TKZ-21</strain>
    </source>
</reference>